<dbReference type="InterPro" id="IPR042114">
    <property type="entry name" value="GatB_C_1"/>
</dbReference>
<proteinExistence type="inferred from homology"/>
<dbReference type="InterPro" id="IPR014746">
    <property type="entry name" value="Gln_synth/guanido_kin_cat_dom"/>
</dbReference>
<dbReference type="InterPro" id="IPR004413">
    <property type="entry name" value="GatB"/>
</dbReference>
<dbReference type="PANTHER" id="PTHR11659">
    <property type="entry name" value="GLUTAMYL-TRNA GLN AMIDOTRANSFERASE SUBUNIT B MITOCHONDRIAL AND PROKARYOTIC PET112-RELATED"/>
    <property type="match status" value="1"/>
</dbReference>
<dbReference type="AlphaFoldDB" id="A0A060HK28"/>
<dbReference type="PANTHER" id="PTHR11659:SF0">
    <property type="entry name" value="GLUTAMYL-TRNA(GLN) AMIDOTRANSFERASE SUBUNIT B, MITOCHONDRIAL"/>
    <property type="match status" value="1"/>
</dbReference>
<dbReference type="InterPro" id="IPR018027">
    <property type="entry name" value="Asn/Gln_amidotransferase"/>
</dbReference>
<dbReference type="HAMAP" id="MF_00121">
    <property type="entry name" value="GatB"/>
    <property type="match status" value="1"/>
</dbReference>
<evidence type="ECO:0000259" key="12">
    <source>
        <dbReference type="SMART" id="SM00845"/>
    </source>
</evidence>
<evidence type="ECO:0000256" key="2">
    <source>
        <dbReference type="ARBA" id="ARBA00011123"/>
    </source>
</evidence>
<feature type="domain" description="Asn/Gln amidotransferase" evidence="12">
    <location>
        <begin position="346"/>
        <end position="497"/>
    </location>
</feature>
<dbReference type="SUPFAM" id="SSF89095">
    <property type="entry name" value="GatB/YqeY motif"/>
    <property type="match status" value="1"/>
</dbReference>
<dbReference type="NCBIfam" id="TIGR00133">
    <property type="entry name" value="gatB"/>
    <property type="match status" value="1"/>
</dbReference>
<dbReference type="STRING" id="926571.NVIE_014110"/>
<comment type="function">
    <text evidence="8 11">Allows the formation of correctly charged Asn-tRNA(Asn) or Gln-tRNA(Gln) through the transamidation of misacylated Asp-tRNA(Asn) or Glu-tRNA(Gln) in organisms which lack either or both of asparaginyl-tRNA or glutaminyl-tRNA synthetases. The reaction takes place in the presence of glutamine and ATP through an activated phospho-Asp-tRNA(Asn) or phospho-Glu-tRNA(Gln).</text>
</comment>
<evidence type="ECO:0000313" key="14">
    <source>
        <dbReference type="Proteomes" id="UP000027093"/>
    </source>
</evidence>
<dbReference type="Gene3D" id="1.10.10.410">
    <property type="match status" value="1"/>
</dbReference>
<evidence type="ECO:0000256" key="4">
    <source>
        <dbReference type="ARBA" id="ARBA00022598"/>
    </source>
</evidence>
<evidence type="ECO:0000256" key="8">
    <source>
        <dbReference type="ARBA" id="ARBA00024799"/>
    </source>
</evidence>
<dbReference type="SMART" id="SM00845">
    <property type="entry name" value="GatB_Yqey"/>
    <property type="match status" value="1"/>
</dbReference>
<evidence type="ECO:0000256" key="10">
    <source>
        <dbReference type="ARBA" id="ARBA00047913"/>
    </source>
</evidence>
<dbReference type="PROSITE" id="PS01234">
    <property type="entry name" value="GATB"/>
    <property type="match status" value="1"/>
</dbReference>
<dbReference type="GO" id="GO:0050567">
    <property type="term" value="F:glutaminyl-tRNA synthase (glutamine-hydrolyzing) activity"/>
    <property type="evidence" value="ECO:0007669"/>
    <property type="project" value="UniProtKB-UniRule"/>
</dbReference>
<dbReference type="InterPro" id="IPR023168">
    <property type="entry name" value="GatB_Yqey_C_2"/>
</dbReference>
<dbReference type="GO" id="GO:0050566">
    <property type="term" value="F:asparaginyl-tRNA synthase (glutamine-hydrolyzing) activity"/>
    <property type="evidence" value="ECO:0007669"/>
    <property type="project" value="RHEA"/>
</dbReference>
<dbReference type="GO" id="GO:0016740">
    <property type="term" value="F:transferase activity"/>
    <property type="evidence" value="ECO:0007669"/>
    <property type="project" value="UniProtKB-KW"/>
</dbReference>
<keyword evidence="5 11" id="KW-0547">Nucleotide-binding</keyword>
<accession>A0A060HK28</accession>
<dbReference type="HOGENOM" id="CLU_019240_0_1_2"/>
<dbReference type="InterPro" id="IPR006075">
    <property type="entry name" value="Asn/Gln-tRNA_Trfase_suB/E_cat"/>
</dbReference>
<name>A0A060HK28_9ARCH</name>
<keyword evidence="4 11" id="KW-0436">Ligase</keyword>
<dbReference type="KEGG" id="nvn:NVIE_014110"/>
<evidence type="ECO:0000256" key="1">
    <source>
        <dbReference type="ARBA" id="ARBA00005306"/>
    </source>
</evidence>
<evidence type="ECO:0000256" key="7">
    <source>
        <dbReference type="ARBA" id="ARBA00022917"/>
    </source>
</evidence>
<evidence type="ECO:0000256" key="11">
    <source>
        <dbReference type="HAMAP-Rule" id="MF_00121"/>
    </source>
</evidence>
<dbReference type="GO" id="GO:0006412">
    <property type="term" value="P:translation"/>
    <property type="evidence" value="ECO:0007669"/>
    <property type="project" value="UniProtKB-UniRule"/>
</dbReference>
<keyword evidence="7 11" id="KW-0648">Protein biosynthesis</keyword>
<comment type="catalytic activity">
    <reaction evidence="9 11">
        <text>L-aspartyl-tRNA(Asn) + L-glutamine + ATP + H2O = L-asparaginyl-tRNA(Asn) + L-glutamate + ADP + phosphate + 2 H(+)</text>
        <dbReference type="Rhea" id="RHEA:14513"/>
        <dbReference type="Rhea" id="RHEA-COMP:9674"/>
        <dbReference type="Rhea" id="RHEA-COMP:9677"/>
        <dbReference type="ChEBI" id="CHEBI:15377"/>
        <dbReference type="ChEBI" id="CHEBI:15378"/>
        <dbReference type="ChEBI" id="CHEBI:29985"/>
        <dbReference type="ChEBI" id="CHEBI:30616"/>
        <dbReference type="ChEBI" id="CHEBI:43474"/>
        <dbReference type="ChEBI" id="CHEBI:58359"/>
        <dbReference type="ChEBI" id="CHEBI:78515"/>
        <dbReference type="ChEBI" id="CHEBI:78516"/>
        <dbReference type="ChEBI" id="CHEBI:456216"/>
    </reaction>
</comment>
<keyword evidence="6 11" id="KW-0067">ATP-binding</keyword>
<evidence type="ECO:0000256" key="6">
    <source>
        <dbReference type="ARBA" id="ARBA00022840"/>
    </source>
</evidence>
<comment type="similarity">
    <text evidence="1 11">Belongs to the GatB/GatE family. GatB subfamily.</text>
</comment>
<dbReference type="GO" id="GO:0070681">
    <property type="term" value="P:glutaminyl-tRNAGln biosynthesis via transamidation"/>
    <property type="evidence" value="ECO:0007669"/>
    <property type="project" value="TreeGrafter"/>
</dbReference>
<dbReference type="NCBIfam" id="NF004012">
    <property type="entry name" value="PRK05477.1-2"/>
    <property type="match status" value="1"/>
</dbReference>
<dbReference type="EC" id="6.3.5.-" evidence="11"/>
<dbReference type="EMBL" id="CP007536">
    <property type="protein sequence ID" value="AIC15650.1"/>
    <property type="molecule type" value="Genomic_DNA"/>
</dbReference>
<dbReference type="Pfam" id="PF02934">
    <property type="entry name" value="GatB_N"/>
    <property type="match status" value="1"/>
</dbReference>
<sequence>MMPPTRLKALPRCKGALTCNMMEYKIGLEIHCQLTGARSKLFCPCSCDYRGKEPNANICPTCTGLPGTLPLLNKKAVEFAGMISLALGCKVPEEIMFYRKNYFYPDLPKNFQLTQYNAYGITSIGVDGKLDYGNGKSVRMRRVQLEEDPGRLVYEGGSMEKSTYTLVDYNRAGVPLVEIVTEPDFSDPKDVREFLNKITSIIEHLGVCDTRLEGSVRCDANVSVAGGHRVEIKNVGSFSEVEKALRYEMARQKTMVSRDIEVKAETRHWDDARKVTKESRSKEEEQDYRYFPEPDIPSIELGAGFISSLEKSMPELPDARKARFVSSLGLTPHVAQVLIHNKELADFFESAIKIYDSPKEIANWIVTDLMGFVDEKAKEEQHAMLAGLKVGPEHIADLAKLVEQNTINRATAKQILGQVIKTGEMPSQVAKKTQASKIDDAGALAQAIDAVFSAEAAAVADAKKNPAAANFLLGKVMQHTRGRADPKTALELIQKKLRE</sequence>
<gene>
    <name evidence="11 13" type="primary">gatB</name>
    <name evidence="13" type="ORF">NVIE_014110</name>
</gene>
<dbReference type="InterPro" id="IPR017959">
    <property type="entry name" value="Asn/Gln-tRNA_amidoTrfase_suB/E"/>
</dbReference>
<keyword evidence="13" id="KW-0808">Transferase</keyword>
<organism evidence="13 14">
    <name type="scientific">Nitrososphaera viennensis EN76</name>
    <dbReference type="NCBI Taxonomy" id="926571"/>
    <lineage>
        <taxon>Archaea</taxon>
        <taxon>Nitrososphaerota</taxon>
        <taxon>Nitrososphaeria</taxon>
        <taxon>Nitrososphaerales</taxon>
        <taxon>Nitrososphaeraceae</taxon>
        <taxon>Nitrososphaera</taxon>
    </lineage>
</organism>
<dbReference type="InterPro" id="IPR017958">
    <property type="entry name" value="Gln-tRNA_amidoTrfase_suB_CS"/>
</dbReference>
<dbReference type="InterPro" id="IPR003789">
    <property type="entry name" value="Asn/Gln_tRNA_amidoTrase-B-like"/>
</dbReference>
<dbReference type="Gene3D" id="1.10.150.380">
    <property type="entry name" value="GatB domain, N-terminal subdomain"/>
    <property type="match status" value="1"/>
</dbReference>
<evidence type="ECO:0000313" key="13">
    <source>
        <dbReference type="EMBL" id="AIC15650.1"/>
    </source>
</evidence>
<comment type="catalytic activity">
    <reaction evidence="10 11">
        <text>L-glutamyl-tRNA(Gln) + L-glutamine + ATP + H2O = L-glutaminyl-tRNA(Gln) + L-glutamate + ADP + phosphate + H(+)</text>
        <dbReference type="Rhea" id="RHEA:17521"/>
        <dbReference type="Rhea" id="RHEA-COMP:9681"/>
        <dbReference type="Rhea" id="RHEA-COMP:9684"/>
        <dbReference type="ChEBI" id="CHEBI:15377"/>
        <dbReference type="ChEBI" id="CHEBI:15378"/>
        <dbReference type="ChEBI" id="CHEBI:29985"/>
        <dbReference type="ChEBI" id="CHEBI:30616"/>
        <dbReference type="ChEBI" id="CHEBI:43474"/>
        <dbReference type="ChEBI" id="CHEBI:58359"/>
        <dbReference type="ChEBI" id="CHEBI:78520"/>
        <dbReference type="ChEBI" id="CHEBI:78521"/>
        <dbReference type="ChEBI" id="CHEBI:456216"/>
    </reaction>
</comment>
<dbReference type="SUPFAM" id="SSF55931">
    <property type="entry name" value="Glutamine synthetase/guanido kinase"/>
    <property type="match status" value="1"/>
</dbReference>
<protein>
    <recommendedName>
        <fullName evidence="3 11">Aspartyl/glutamyl-tRNA(Asn/Gln) amidotransferase subunit B</fullName>
        <shortName evidence="11">Asp/Glu-ADT subunit B</shortName>
        <ecNumber evidence="11">6.3.5.-</ecNumber>
    </recommendedName>
</protein>
<reference evidence="13 14" key="1">
    <citation type="journal article" date="2014" name="Int. J. Syst. Evol. Microbiol.">
        <title>Nitrososphaera viennensis gen. nov., sp. nov., an aerobic and mesophilic, ammonia-oxidizing archaeon from soil and a member of the archaeal phylum Thaumarchaeota.</title>
        <authorList>
            <person name="Stieglmeier M."/>
            <person name="Klingl A."/>
            <person name="Alves R.J."/>
            <person name="Rittmann S.K."/>
            <person name="Melcher M."/>
            <person name="Leisch N."/>
            <person name="Schleper C."/>
        </authorList>
    </citation>
    <scope>NUCLEOTIDE SEQUENCE [LARGE SCALE GENOMIC DNA]</scope>
    <source>
        <strain evidence="13">EN76</strain>
    </source>
</reference>
<dbReference type="GO" id="GO:0005524">
    <property type="term" value="F:ATP binding"/>
    <property type="evidence" value="ECO:0007669"/>
    <property type="project" value="UniProtKB-KW"/>
</dbReference>
<evidence type="ECO:0000256" key="3">
    <source>
        <dbReference type="ARBA" id="ARBA00016923"/>
    </source>
</evidence>
<comment type="subunit">
    <text evidence="2 11">Heterotrimer of A, B and C subunits.</text>
</comment>
<keyword evidence="14" id="KW-1185">Reference proteome</keyword>
<dbReference type="Proteomes" id="UP000027093">
    <property type="component" value="Chromosome"/>
</dbReference>
<evidence type="ECO:0000256" key="9">
    <source>
        <dbReference type="ARBA" id="ARBA00047380"/>
    </source>
</evidence>
<dbReference type="NCBIfam" id="NF004014">
    <property type="entry name" value="PRK05477.1-4"/>
    <property type="match status" value="1"/>
</dbReference>
<dbReference type="Pfam" id="PF02637">
    <property type="entry name" value="GatB_Yqey"/>
    <property type="match status" value="1"/>
</dbReference>
<evidence type="ECO:0000256" key="5">
    <source>
        <dbReference type="ARBA" id="ARBA00022741"/>
    </source>
</evidence>